<reference evidence="3 4" key="1">
    <citation type="journal article" date="2019" name="Environ. Microbiol.">
        <title>At the nexus of three kingdoms: the genome of the mycorrhizal fungus Gigaspora margarita provides insights into plant, endobacterial and fungal interactions.</title>
        <authorList>
            <person name="Venice F."/>
            <person name="Ghignone S."/>
            <person name="Salvioli di Fossalunga A."/>
            <person name="Amselem J."/>
            <person name="Novero M."/>
            <person name="Xianan X."/>
            <person name="Sedzielewska Toro K."/>
            <person name="Morin E."/>
            <person name="Lipzen A."/>
            <person name="Grigoriev I.V."/>
            <person name="Henrissat B."/>
            <person name="Martin F.M."/>
            <person name="Bonfante P."/>
        </authorList>
    </citation>
    <scope>NUCLEOTIDE SEQUENCE [LARGE SCALE GENOMIC DNA]</scope>
    <source>
        <strain evidence="3 4">BEG34</strain>
    </source>
</reference>
<feature type="compositionally biased region" description="Gly residues" evidence="1">
    <location>
        <begin position="205"/>
        <end position="215"/>
    </location>
</feature>
<feature type="region of interest" description="Disordered" evidence="1">
    <location>
        <begin position="115"/>
        <end position="403"/>
    </location>
</feature>
<feature type="compositionally biased region" description="Polar residues" evidence="1">
    <location>
        <begin position="115"/>
        <end position="132"/>
    </location>
</feature>
<dbReference type="GO" id="GO:0016740">
    <property type="term" value="F:transferase activity"/>
    <property type="evidence" value="ECO:0007669"/>
    <property type="project" value="UniProtKB-KW"/>
</dbReference>
<keyword evidence="3" id="KW-0808">Transferase</keyword>
<keyword evidence="3" id="KW-0449">Lipoprotein</keyword>
<protein>
    <submittedName>
        <fullName evidence="3">Prolipoprotein diacylglyceryl transferase</fullName>
    </submittedName>
</protein>
<feature type="compositionally biased region" description="Low complexity" evidence="1">
    <location>
        <begin position="328"/>
        <end position="341"/>
    </location>
</feature>
<feature type="compositionally biased region" description="Low complexity" evidence="1">
    <location>
        <begin position="263"/>
        <end position="272"/>
    </location>
</feature>
<sequence length="468" mass="47601">MKFSIFMLIASTLSLTVNAVPLGGSLNALEKRRFGQEHTPQADKTFQDVKDIAQGSQFEADAGNLSGAMVRALLAKAPACDQQNQADNVIDLGKKLGGDKQNQMIKVAQTYRQLERNTPNAGQPSELCTTPPRNKELDGLTQAQDPTGNGGNNGGNGGNGENNGGNNGGDSGNGGNNGATTTCTMNMANATPPPQNNDKGKKNGGKNGGNGGNGGNDVNNGASTTCTMNMANATPPPNSGNGGNDVNGGNGGNNGTTGGDSGNNGNNSATTTCSMNMANATPPPKDNGKGKKNAKDKKNQDAKKSKKGKKKDKGKKNKKNGKDKKNQDPTGTNPTGAATGTSQDNGANPTGAQDNTANPTGTQDNTPNPTGTQDNTANPAGNSGADSNVNPAEANPLGGAQMPKIQKSNGAFIVNGDRFVNEAAAHTRQCDVQHNLCANKANGGDKSFTVGDCDTQNNTCKDGPSVFA</sequence>
<accession>A0A8H4EKZ0</accession>
<feature type="compositionally biased region" description="Basic residues" evidence="1">
    <location>
        <begin position="304"/>
        <end position="322"/>
    </location>
</feature>
<comment type="caution">
    <text evidence="3">The sequence shown here is derived from an EMBL/GenBank/DDBJ whole genome shotgun (WGS) entry which is preliminary data.</text>
</comment>
<dbReference type="Proteomes" id="UP000439903">
    <property type="component" value="Unassembled WGS sequence"/>
</dbReference>
<feature type="compositionally biased region" description="Gly residues" evidence="1">
    <location>
        <begin position="240"/>
        <end position="262"/>
    </location>
</feature>
<dbReference type="EMBL" id="WTPW01000467">
    <property type="protein sequence ID" value="KAF0508294.1"/>
    <property type="molecule type" value="Genomic_DNA"/>
</dbReference>
<dbReference type="AlphaFoldDB" id="A0A8H4EKZ0"/>
<keyword evidence="2" id="KW-0732">Signal</keyword>
<proteinExistence type="predicted"/>
<organism evidence="3 4">
    <name type="scientific">Gigaspora margarita</name>
    <dbReference type="NCBI Taxonomy" id="4874"/>
    <lineage>
        <taxon>Eukaryota</taxon>
        <taxon>Fungi</taxon>
        <taxon>Fungi incertae sedis</taxon>
        <taxon>Mucoromycota</taxon>
        <taxon>Glomeromycotina</taxon>
        <taxon>Glomeromycetes</taxon>
        <taxon>Diversisporales</taxon>
        <taxon>Gigasporaceae</taxon>
        <taxon>Gigaspora</taxon>
    </lineage>
</organism>
<feature type="compositionally biased region" description="Low complexity" evidence="1">
    <location>
        <begin position="178"/>
        <end position="190"/>
    </location>
</feature>
<keyword evidence="4" id="KW-1185">Reference proteome</keyword>
<feature type="compositionally biased region" description="Polar residues" evidence="1">
    <location>
        <begin position="342"/>
        <end position="390"/>
    </location>
</feature>
<evidence type="ECO:0000256" key="1">
    <source>
        <dbReference type="SAM" id="MobiDB-lite"/>
    </source>
</evidence>
<evidence type="ECO:0000313" key="3">
    <source>
        <dbReference type="EMBL" id="KAF0508294.1"/>
    </source>
</evidence>
<evidence type="ECO:0000313" key="4">
    <source>
        <dbReference type="Proteomes" id="UP000439903"/>
    </source>
</evidence>
<feature type="chain" id="PRO_5034470098" evidence="2">
    <location>
        <begin position="20"/>
        <end position="468"/>
    </location>
</feature>
<gene>
    <name evidence="3" type="ORF">F8M41_018791</name>
</gene>
<evidence type="ECO:0000256" key="2">
    <source>
        <dbReference type="SAM" id="SignalP"/>
    </source>
</evidence>
<name>A0A8H4EKZ0_GIGMA</name>
<dbReference type="OrthoDB" id="2507450at2759"/>
<feature type="signal peptide" evidence="2">
    <location>
        <begin position="1"/>
        <end position="19"/>
    </location>
</feature>
<feature type="compositionally biased region" description="Gly residues" evidence="1">
    <location>
        <begin position="148"/>
        <end position="177"/>
    </location>
</feature>